<organism evidence="1 2">
    <name type="scientific">Candidatus Caccovicinus merdipullorum</name>
    <dbReference type="NCBI Taxonomy" id="2840724"/>
    <lineage>
        <taxon>Bacteria</taxon>
        <taxon>Bacillati</taxon>
        <taxon>Bacillota</taxon>
        <taxon>Clostridia</taxon>
        <taxon>Eubacteriales</taxon>
        <taxon>Candidatus Caccovicinus</taxon>
    </lineage>
</organism>
<comment type="caution">
    <text evidence="1">The sequence shown here is derived from an EMBL/GenBank/DDBJ whole genome shotgun (WGS) entry which is preliminary data.</text>
</comment>
<protein>
    <submittedName>
        <fullName evidence="1">Uncharacterized protein</fullName>
    </submittedName>
</protein>
<reference evidence="1" key="2">
    <citation type="journal article" date="2021" name="PeerJ">
        <title>Extensive microbial diversity within the chicken gut microbiome revealed by metagenomics and culture.</title>
        <authorList>
            <person name="Gilroy R."/>
            <person name="Ravi A."/>
            <person name="Getino M."/>
            <person name="Pursley I."/>
            <person name="Horton D.L."/>
            <person name="Alikhan N.F."/>
            <person name="Baker D."/>
            <person name="Gharbi K."/>
            <person name="Hall N."/>
            <person name="Watson M."/>
            <person name="Adriaenssens E.M."/>
            <person name="Foster-Nyarko E."/>
            <person name="Jarju S."/>
            <person name="Secka A."/>
            <person name="Antonio M."/>
            <person name="Oren A."/>
            <person name="Chaudhuri R.R."/>
            <person name="La Ragione R."/>
            <person name="Hildebrand F."/>
            <person name="Pallen M.J."/>
        </authorList>
    </citation>
    <scope>NUCLEOTIDE SEQUENCE</scope>
    <source>
        <strain evidence="1">CHK123-3438</strain>
    </source>
</reference>
<name>A0A9D1KFP2_9FIRM</name>
<reference evidence="1" key="1">
    <citation type="submission" date="2020-10" db="EMBL/GenBank/DDBJ databases">
        <authorList>
            <person name="Gilroy R."/>
        </authorList>
    </citation>
    <scope>NUCLEOTIDE SEQUENCE</scope>
    <source>
        <strain evidence="1">CHK123-3438</strain>
    </source>
</reference>
<dbReference type="Proteomes" id="UP000886860">
    <property type="component" value="Unassembled WGS sequence"/>
</dbReference>
<sequence length="53" mass="5968">MEETFTVTIHSCDNSTWQGIVVTPQGERSFRSELELILILSDSMQTKDHSDPG</sequence>
<proteinExistence type="predicted"/>
<evidence type="ECO:0000313" key="1">
    <source>
        <dbReference type="EMBL" id="HIT41486.1"/>
    </source>
</evidence>
<gene>
    <name evidence="1" type="ORF">IAB60_05165</name>
</gene>
<evidence type="ECO:0000313" key="2">
    <source>
        <dbReference type="Proteomes" id="UP000886860"/>
    </source>
</evidence>
<dbReference type="EMBL" id="DVKS01000085">
    <property type="protein sequence ID" value="HIT41486.1"/>
    <property type="molecule type" value="Genomic_DNA"/>
</dbReference>
<accession>A0A9D1KFP2</accession>
<dbReference type="AlphaFoldDB" id="A0A9D1KFP2"/>